<dbReference type="GO" id="GO:0005829">
    <property type="term" value="C:cytosol"/>
    <property type="evidence" value="ECO:0007669"/>
    <property type="project" value="TreeGrafter"/>
</dbReference>
<accession>A0A6J6I880</accession>
<dbReference type="HAMAP" id="MF_00211">
    <property type="entry name" value="TrpD"/>
    <property type="match status" value="1"/>
</dbReference>
<dbReference type="InterPro" id="IPR005940">
    <property type="entry name" value="Anthranilate_Pribosyl_Tfrase"/>
</dbReference>
<dbReference type="GO" id="GO:0004048">
    <property type="term" value="F:anthranilate phosphoribosyltransferase activity"/>
    <property type="evidence" value="ECO:0007669"/>
    <property type="project" value="InterPro"/>
</dbReference>
<reference evidence="5" key="1">
    <citation type="submission" date="2020-05" db="EMBL/GenBank/DDBJ databases">
        <authorList>
            <person name="Chiriac C."/>
            <person name="Salcher M."/>
            <person name="Ghai R."/>
            <person name="Kavagutti S V."/>
        </authorList>
    </citation>
    <scope>NUCLEOTIDE SEQUENCE</scope>
</reference>
<dbReference type="GO" id="GO:0000162">
    <property type="term" value="P:L-tryptophan biosynthetic process"/>
    <property type="evidence" value="ECO:0007669"/>
    <property type="project" value="InterPro"/>
</dbReference>
<keyword evidence="1" id="KW-0328">Glycosyltransferase</keyword>
<dbReference type="InterPro" id="IPR017459">
    <property type="entry name" value="Glycosyl_Trfase_fam3_N_dom"/>
</dbReference>
<feature type="domain" description="Glycosyl transferase family 3" evidence="3">
    <location>
        <begin position="78"/>
        <end position="341"/>
    </location>
</feature>
<dbReference type="InterPro" id="IPR000312">
    <property type="entry name" value="Glycosyl_Trfase_fam3"/>
</dbReference>
<dbReference type="Gene3D" id="3.40.1030.10">
    <property type="entry name" value="Nucleoside phosphorylase/phosphoribosyltransferase catalytic domain"/>
    <property type="match status" value="1"/>
</dbReference>
<organism evidence="5">
    <name type="scientific">freshwater metagenome</name>
    <dbReference type="NCBI Taxonomy" id="449393"/>
    <lineage>
        <taxon>unclassified sequences</taxon>
        <taxon>metagenomes</taxon>
        <taxon>ecological metagenomes</taxon>
    </lineage>
</organism>
<dbReference type="SUPFAM" id="SSF52418">
    <property type="entry name" value="Nucleoside phosphorylase/phosphoribosyltransferase catalytic domain"/>
    <property type="match status" value="1"/>
</dbReference>
<evidence type="ECO:0000256" key="1">
    <source>
        <dbReference type="ARBA" id="ARBA00022676"/>
    </source>
</evidence>
<dbReference type="PANTHER" id="PTHR43285:SF2">
    <property type="entry name" value="ANTHRANILATE PHOSPHORIBOSYLTRANSFERASE"/>
    <property type="match status" value="1"/>
</dbReference>
<dbReference type="NCBIfam" id="TIGR01245">
    <property type="entry name" value="trpD"/>
    <property type="match status" value="1"/>
</dbReference>
<dbReference type="Gene3D" id="1.20.970.10">
    <property type="entry name" value="Transferase, Pyrimidine Nucleoside Phosphorylase, Chain C"/>
    <property type="match status" value="1"/>
</dbReference>
<dbReference type="InterPro" id="IPR035902">
    <property type="entry name" value="Nuc_phospho_transferase"/>
</dbReference>
<dbReference type="PANTHER" id="PTHR43285">
    <property type="entry name" value="ANTHRANILATE PHOSPHORIBOSYLTRANSFERASE"/>
    <property type="match status" value="1"/>
</dbReference>
<dbReference type="InterPro" id="IPR036320">
    <property type="entry name" value="Glycosyl_Trfase_fam3_N_dom_sf"/>
</dbReference>
<dbReference type="EMBL" id="CAEZVD010000041">
    <property type="protein sequence ID" value="CAB4620517.1"/>
    <property type="molecule type" value="Genomic_DNA"/>
</dbReference>
<dbReference type="AlphaFoldDB" id="A0A6J6I880"/>
<keyword evidence="2" id="KW-0808">Transferase</keyword>
<feature type="domain" description="Glycosyl transferase family 3 N-terminal" evidence="4">
    <location>
        <begin position="10"/>
        <end position="69"/>
    </location>
</feature>
<evidence type="ECO:0000259" key="4">
    <source>
        <dbReference type="Pfam" id="PF02885"/>
    </source>
</evidence>
<evidence type="ECO:0000313" key="5">
    <source>
        <dbReference type="EMBL" id="CAB4620517.1"/>
    </source>
</evidence>
<protein>
    <submittedName>
        <fullName evidence="5">Unannotated protein</fullName>
    </submittedName>
</protein>
<evidence type="ECO:0000259" key="3">
    <source>
        <dbReference type="Pfam" id="PF00591"/>
    </source>
</evidence>
<evidence type="ECO:0000256" key="2">
    <source>
        <dbReference type="ARBA" id="ARBA00022679"/>
    </source>
</evidence>
<gene>
    <name evidence="5" type="ORF">UFOPK1909_00532</name>
</gene>
<proteinExistence type="inferred from homology"/>
<dbReference type="Pfam" id="PF02885">
    <property type="entry name" value="Glycos_trans_3N"/>
    <property type="match status" value="1"/>
</dbReference>
<name>A0A6J6I880_9ZZZZ</name>
<dbReference type="Pfam" id="PF00591">
    <property type="entry name" value="Glycos_transf_3"/>
    <property type="match status" value="1"/>
</dbReference>
<dbReference type="SUPFAM" id="SSF47648">
    <property type="entry name" value="Nucleoside phosphorylase/phosphoribosyltransferase N-terminal domain"/>
    <property type="match status" value="1"/>
</dbReference>
<sequence length="357" mass="37239">MTSALSWPLVLNKLASKKDLNRAEATWSLEQIMTGQVELGTVSAFMIGLRHKGESVDEISGLVDAMLANSLKLNTGSNAVDIVGTGGDLIGTVNISSMASVLTASAGIPVLKHGSRSASGKTGSSEMLEALGIRLDLDASQVAEVFENTGITFFFAPVFHPAMRHVGPIRKLLAVPTTFNFLGPLANPAQPIATSLGVANRLVAPLLAQELAARGRSGLVFRGNDGLDELSTCSGNDIWQVSGGEVSQFALNAKDFGVAEASIEQLLGGDAIQNAQVARGLFAGKTSGNYGAIKDIVILNAAGGVVSYELARDSSRADVDLNLRFTDAIQKVTLALESGSTLQKLDEWIAATNQSAS</sequence>